<evidence type="ECO:0000256" key="1">
    <source>
        <dbReference type="ARBA" id="ARBA00004651"/>
    </source>
</evidence>
<feature type="transmembrane region" description="Helical" evidence="6">
    <location>
        <begin position="158"/>
        <end position="178"/>
    </location>
</feature>
<feature type="transmembrane region" description="Helical" evidence="6">
    <location>
        <begin position="125"/>
        <end position="146"/>
    </location>
</feature>
<dbReference type="eggNOG" id="arCOG04641">
    <property type="taxonomic scope" value="Archaea"/>
</dbReference>
<dbReference type="KEGG" id="mpd:MCP_0942"/>
<comment type="subcellular location">
    <subcellularLocation>
        <location evidence="1">Cell membrane</location>
        <topology evidence="1">Multi-pass membrane protein</topology>
    </subcellularLocation>
</comment>
<sequence>MLEQMLFEFFIAIGTIAFAISGAFKAIRHEFDVLGLLVLGFATALGGGLIRDVMLHRTPTAFIDNGPAAYALAGCVIVLVSHWLSKKVWGLADPESRTFLVLDAVGLAAFTVIGASAGAEAGLNVFGIIMLAALTGVGGGMIRDLLAGETPLVLKSDFYATATIIGAVVFFILSYLSIDPVTNSAVTFAVTLLLRLSAIQFKWQLPRPK</sequence>
<dbReference type="Pfam" id="PF03458">
    <property type="entry name" value="Gly_transporter"/>
    <property type="match status" value="2"/>
</dbReference>
<dbReference type="InParanoid" id="D1YX42"/>
<feature type="domain" description="Glycine transporter" evidence="7">
    <location>
        <begin position="101"/>
        <end position="174"/>
    </location>
</feature>
<keyword evidence="9" id="KW-1185">Reference proteome</keyword>
<feature type="transmembrane region" description="Helical" evidence="6">
    <location>
        <begin position="31"/>
        <end position="48"/>
    </location>
</feature>
<keyword evidence="2" id="KW-1003">Cell membrane</keyword>
<feature type="domain" description="Glycine transporter" evidence="7">
    <location>
        <begin position="10"/>
        <end position="81"/>
    </location>
</feature>
<evidence type="ECO:0000259" key="7">
    <source>
        <dbReference type="Pfam" id="PF03458"/>
    </source>
</evidence>
<evidence type="ECO:0000313" key="8">
    <source>
        <dbReference type="EMBL" id="BAI61014.1"/>
    </source>
</evidence>
<organism evidence="8 9">
    <name type="scientific">Methanocella paludicola (strain DSM 17711 / JCM 13418 / NBRC 101707 / SANAE)</name>
    <dbReference type="NCBI Taxonomy" id="304371"/>
    <lineage>
        <taxon>Archaea</taxon>
        <taxon>Methanobacteriati</taxon>
        <taxon>Methanobacteriota</taxon>
        <taxon>Stenosarchaea group</taxon>
        <taxon>Methanomicrobia</taxon>
        <taxon>Methanocellales</taxon>
        <taxon>Methanocellaceae</taxon>
        <taxon>Methanocella</taxon>
    </lineage>
</organism>
<dbReference type="GO" id="GO:0005886">
    <property type="term" value="C:plasma membrane"/>
    <property type="evidence" value="ECO:0007669"/>
    <property type="project" value="UniProtKB-SubCell"/>
</dbReference>
<proteinExistence type="predicted"/>
<dbReference type="EMBL" id="AP011532">
    <property type="protein sequence ID" value="BAI61014.1"/>
    <property type="molecule type" value="Genomic_DNA"/>
</dbReference>
<feature type="transmembrane region" description="Helical" evidence="6">
    <location>
        <begin position="6"/>
        <end position="24"/>
    </location>
</feature>
<accession>D1YX42</accession>
<feature type="transmembrane region" description="Helical" evidence="6">
    <location>
        <begin position="97"/>
        <end position="119"/>
    </location>
</feature>
<evidence type="ECO:0000256" key="3">
    <source>
        <dbReference type="ARBA" id="ARBA00022692"/>
    </source>
</evidence>
<gene>
    <name evidence="8" type="ordered locus">MCP_0942</name>
</gene>
<evidence type="ECO:0000256" key="5">
    <source>
        <dbReference type="ARBA" id="ARBA00023136"/>
    </source>
</evidence>
<keyword evidence="4 6" id="KW-1133">Transmembrane helix</keyword>
<reference evidence="8 9" key="1">
    <citation type="journal article" date="2007" name="Appl. Environ. Microbiol.">
        <title>Isolation of key methanogens for global methane emission from rice paddy fields: a novel isolate affiliated with the clone cluster rice cluster I.</title>
        <authorList>
            <person name="Sakai S."/>
            <person name="Imachi H."/>
            <person name="Sekiguchi Y."/>
            <person name="Ohashi A."/>
            <person name="Harada H."/>
            <person name="Kamagata Y."/>
        </authorList>
    </citation>
    <scope>NUCLEOTIDE SEQUENCE [LARGE SCALE GENOMIC DNA]</scope>
    <source>
        <strain evidence="9">DSM 17711 / JCM 13418 / NBRC 101707 / SANAE</strain>
    </source>
</reference>
<dbReference type="OrthoDB" id="116318at2157"/>
<name>D1YX42_METPS</name>
<dbReference type="PANTHER" id="PTHR30506:SF3">
    <property type="entry name" value="UPF0126 INNER MEMBRANE PROTEIN YADS-RELATED"/>
    <property type="match status" value="1"/>
</dbReference>
<evidence type="ECO:0000256" key="4">
    <source>
        <dbReference type="ARBA" id="ARBA00022989"/>
    </source>
</evidence>
<reference evidence="9" key="3">
    <citation type="journal article" date="2011" name="PLoS ONE">
        <title>Genome sequence of a mesophilic hydrogenotrophic methanogen Methanocella paludicola, the first cultivated representative of the order Methanocellales.</title>
        <authorList>
            <person name="Sakai S."/>
            <person name="Takaki Y."/>
            <person name="Shimamura S."/>
            <person name="Sekine M."/>
            <person name="Tajima T."/>
            <person name="Kosugi H."/>
            <person name="Ichikawa N."/>
            <person name="Tasumi E."/>
            <person name="Hiraki A.T."/>
            <person name="Shimizu A."/>
            <person name="Kato Y."/>
            <person name="Nishiko R."/>
            <person name="Mori K."/>
            <person name="Fujita N."/>
            <person name="Imachi H."/>
            <person name="Takai K."/>
        </authorList>
    </citation>
    <scope>NUCLEOTIDE SEQUENCE [LARGE SCALE GENOMIC DNA]</scope>
    <source>
        <strain evidence="9">DSM 17711 / JCM 13418 / NBRC 101707 / SANAE</strain>
    </source>
</reference>
<protein>
    <recommendedName>
        <fullName evidence="7">Glycine transporter domain-containing protein</fullName>
    </recommendedName>
</protein>
<dbReference type="InterPro" id="IPR005115">
    <property type="entry name" value="Gly_transporter"/>
</dbReference>
<dbReference type="PANTHER" id="PTHR30506">
    <property type="entry name" value="INNER MEMBRANE PROTEIN"/>
    <property type="match status" value="1"/>
</dbReference>
<evidence type="ECO:0000256" key="2">
    <source>
        <dbReference type="ARBA" id="ARBA00022475"/>
    </source>
</evidence>
<dbReference type="AlphaFoldDB" id="D1YX42"/>
<evidence type="ECO:0000256" key="6">
    <source>
        <dbReference type="SAM" id="Phobius"/>
    </source>
</evidence>
<evidence type="ECO:0000313" key="9">
    <source>
        <dbReference type="Proteomes" id="UP000001882"/>
    </source>
</evidence>
<feature type="transmembrane region" description="Helical" evidence="6">
    <location>
        <begin position="68"/>
        <end position="85"/>
    </location>
</feature>
<keyword evidence="3 6" id="KW-0812">Transmembrane</keyword>
<keyword evidence="5 6" id="KW-0472">Membrane</keyword>
<reference evidence="8 9" key="2">
    <citation type="journal article" date="2008" name="Int. J. Syst. Evol. Microbiol.">
        <title>Methanocella paludicola gen. nov., sp. nov., a methane-producing archaeon, the first isolate of the lineage 'Rice Cluster I', and proposal of the new archaeal order Methanocellales ord. nov.</title>
        <authorList>
            <person name="Sakai S."/>
            <person name="Imachi H."/>
            <person name="Hanada S."/>
            <person name="Ohashi A."/>
            <person name="Harada H."/>
            <person name="Kamagata Y."/>
        </authorList>
    </citation>
    <scope>NUCLEOTIDE SEQUENCE [LARGE SCALE GENOMIC DNA]</scope>
    <source>
        <strain evidence="9">DSM 17711 / JCM 13418 / NBRC 101707 / SANAE</strain>
    </source>
</reference>
<dbReference type="Proteomes" id="UP000001882">
    <property type="component" value="Chromosome"/>
</dbReference>